<feature type="compositionally biased region" description="Basic and acidic residues" evidence="1">
    <location>
        <begin position="126"/>
        <end position="136"/>
    </location>
</feature>
<dbReference type="Proteomes" id="UP001208570">
    <property type="component" value="Unassembled WGS sequence"/>
</dbReference>
<dbReference type="AlphaFoldDB" id="A0AAD9JEM4"/>
<reference evidence="2" key="1">
    <citation type="journal article" date="2023" name="Mol. Biol. Evol.">
        <title>Third-Generation Sequencing Reveals the Adaptive Role of the Epigenome in Three Deep-Sea Polychaetes.</title>
        <authorList>
            <person name="Perez M."/>
            <person name="Aroh O."/>
            <person name="Sun Y."/>
            <person name="Lan Y."/>
            <person name="Juniper S.K."/>
            <person name="Young C.R."/>
            <person name="Angers B."/>
            <person name="Qian P.Y."/>
        </authorList>
    </citation>
    <scope>NUCLEOTIDE SEQUENCE</scope>
    <source>
        <strain evidence="2">P08H-3</strain>
    </source>
</reference>
<gene>
    <name evidence="2" type="ORF">LSH36_381g01033</name>
</gene>
<comment type="caution">
    <text evidence="2">The sequence shown here is derived from an EMBL/GenBank/DDBJ whole genome shotgun (WGS) entry which is preliminary data.</text>
</comment>
<organism evidence="2 3">
    <name type="scientific">Paralvinella palmiformis</name>
    <dbReference type="NCBI Taxonomy" id="53620"/>
    <lineage>
        <taxon>Eukaryota</taxon>
        <taxon>Metazoa</taxon>
        <taxon>Spiralia</taxon>
        <taxon>Lophotrochozoa</taxon>
        <taxon>Annelida</taxon>
        <taxon>Polychaeta</taxon>
        <taxon>Sedentaria</taxon>
        <taxon>Canalipalpata</taxon>
        <taxon>Terebellida</taxon>
        <taxon>Terebelliformia</taxon>
        <taxon>Alvinellidae</taxon>
        <taxon>Paralvinella</taxon>
    </lineage>
</organism>
<feature type="region of interest" description="Disordered" evidence="1">
    <location>
        <begin position="122"/>
        <end position="151"/>
    </location>
</feature>
<evidence type="ECO:0000313" key="2">
    <source>
        <dbReference type="EMBL" id="KAK2150945.1"/>
    </source>
</evidence>
<evidence type="ECO:0000256" key="1">
    <source>
        <dbReference type="SAM" id="MobiDB-lite"/>
    </source>
</evidence>
<sequence>MLTPGNTFFAPKQTSPGSLFVLRIPVELHGAALGTGHLCQHHIPGLSPLGRRSKSGQMSLSLTGSSLWTIGESGSDPDFAAFLRHQKVFPLFWRQMFFGWGRKRTTACGYVLSKIPIFPGPIPTDRTTRNHDDKTASSKRRTRILPFNPGT</sequence>
<name>A0AAD9JEM4_9ANNE</name>
<proteinExistence type="predicted"/>
<keyword evidence="3" id="KW-1185">Reference proteome</keyword>
<accession>A0AAD9JEM4</accession>
<dbReference type="EMBL" id="JAODUP010000381">
    <property type="protein sequence ID" value="KAK2150945.1"/>
    <property type="molecule type" value="Genomic_DNA"/>
</dbReference>
<protein>
    <submittedName>
        <fullName evidence="2">Uncharacterized protein</fullName>
    </submittedName>
</protein>
<evidence type="ECO:0000313" key="3">
    <source>
        <dbReference type="Proteomes" id="UP001208570"/>
    </source>
</evidence>